<dbReference type="PANTHER" id="PTHR46825:SF7">
    <property type="entry name" value="D-ALANYL-D-ALANINE CARBOXYPEPTIDASE"/>
    <property type="match status" value="1"/>
</dbReference>
<feature type="signal peptide" evidence="1">
    <location>
        <begin position="1"/>
        <end position="31"/>
    </location>
</feature>
<dbReference type="RefSeq" id="WP_358358421.1">
    <property type="nucleotide sequence ID" value="NZ_JBEZFP010000078.1"/>
</dbReference>
<dbReference type="InterPro" id="IPR050491">
    <property type="entry name" value="AmpC-like"/>
</dbReference>
<dbReference type="EMBL" id="JBEZFP010000078">
    <property type="protein sequence ID" value="MEU8137076.1"/>
    <property type="molecule type" value="Genomic_DNA"/>
</dbReference>
<gene>
    <name evidence="3" type="ORF">AB0C36_26620</name>
</gene>
<organism evidence="3 4">
    <name type="scientific">Streptodolium elevatio</name>
    <dbReference type="NCBI Taxonomy" id="3157996"/>
    <lineage>
        <taxon>Bacteria</taxon>
        <taxon>Bacillati</taxon>
        <taxon>Actinomycetota</taxon>
        <taxon>Actinomycetes</taxon>
        <taxon>Kitasatosporales</taxon>
        <taxon>Streptomycetaceae</taxon>
        <taxon>Streptodolium</taxon>
    </lineage>
</organism>
<dbReference type="InterPro" id="IPR012338">
    <property type="entry name" value="Beta-lactam/transpept-like"/>
</dbReference>
<comment type="caution">
    <text evidence="3">The sequence shown here is derived from an EMBL/GenBank/DDBJ whole genome shotgun (WGS) entry which is preliminary data.</text>
</comment>
<evidence type="ECO:0000313" key="3">
    <source>
        <dbReference type="EMBL" id="MEU8137076.1"/>
    </source>
</evidence>
<dbReference type="Pfam" id="PF00144">
    <property type="entry name" value="Beta-lactamase"/>
    <property type="match status" value="1"/>
</dbReference>
<sequence>MKTHTRTNARRSTLILAALGIVLTTAAPLAAADGGGRGASARPPGHADLRRDLQTVRQAVGGDVNIVARVDGPQGTVRAAVGPGTGGPRADNPYFRIASTTKTYLAVVVMQLAAEGRLSLDDTVERWLPGVVAGNGNDGSRITVRHLLGHTSGLFDYMRDPAVRTRLTVDFEANRHDTTPPAELVTIAMAHPPAFTQGQADDGSGVKWGYSNTDYLLAAMIAERASGATWRELVEARVIAPLGLRDTSVPGVNPFLPEPHIPVTMTLPDGELHDLTEHSIQHTADSGVVSTPADVNTFFRALASGRLLPAEQWEQMRATPPGANGHGLGVQTVALSCGGTYYTHMGDGLGVASRLGVTADGKRAVSLAITSTGARPDTAKLNAATAVAIDRALCAGAPR</sequence>
<feature type="chain" id="PRO_5046200253" evidence="1">
    <location>
        <begin position="32"/>
        <end position="399"/>
    </location>
</feature>
<keyword evidence="3" id="KW-0378">Hydrolase</keyword>
<reference evidence="3 4" key="1">
    <citation type="submission" date="2024-06" db="EMBL/GenBank/DDBJ databases">
        <title>The Natural Products Discovery Center: Release of the First 8490 Sequenced Strains for Exploring Actinobacteria Biosynthetic Diversity.</title>
        <authorList>
            <person name="Kalkreuter E."/>
            <person name="Kautsar S.A."/>
            <person name="Yang D."/>
            <person name="Bader C.D."/>
            <person name="Teijaro C.N."/>
            <person name="Fluegel L."/>
            <person name="Davis C.M."/>
            <person name="Simpson J.R."/>
            <person name="Lauterbach L."/>
            <person name="Steele A.D."/>
            <person name="Gui C."/>
            <person name="Meng S."/>
            <person name="Li G."/>
            <person name="Viehrig K."/>
            <person name="Ye F."/>
            <person name="Su P."/>
            <person name="Kiefer A.F."/>
            <person name="Nichols A."/>
            <person name="Cepeda A.J."/>
            <person name="Yan W."/>
            <person name="Fan B."/>
            <person name="Jiang Y."/>
            <person name="Adhikari A."/>
            <person name="Zheng C.-J."/>
            <person name="Schuster L."/>
            <person name="Cowan T.M."/>
            <person name="Smanski M.J."/>
            <person name="Chevrette M.G."/>
            <person name="De Carvalho L.P.S."/>
            <person name="Shen B."/>
        </authorList>
    </citation>
    <scope>NUCLEOTIDE SEQUENCE [LARGE SCALE GENOMIC DNA]</scope>
    <source>
        <strain evidence="3 4">NPDC048946</strain>
    </source>
</reference>
<dbReference type="PANTHER" id="PTHR46825">
    <property type="entry name" value="D-ALANYL-D-ALANINE-CARBOXYPEPTIDASE/ENDOPEPTIDASE AMPH"/>
    <property type="match status" value="1"/>
</dbReference>
<feature type="domain" description="Beta-lactamase-related" evidence="2">
    <location>
        <begin position="88"/>
        <end position="386"/>
    </location>
</feature>
<keyword evidence="4" id="KW-1185">Reference proteome</keyword>
<dbReference type="Gene3D" id="3.40.710.10">
    <property type="entry name" value="DD-peptidase/beta-lactamase superfamily"/>
    <property type="match status" value="1"/>
</dbReference>
<dbReference type="EC" id="3.1.1.103" evidence="3"/>
<evidence type="ECO:0000256" key="1">
    <source>
        <dbReference type="SAM" id="SignalP"/>
    </source>
</evidence>
<dbReference type="Proteomes" id="UP001551482">
    <property type="component" value="Unassembled WGS sequence"/>
</dbReference>
<name>A0ABV3DN19_9ACTN</name>
<dbReference type="InterPro" id="IPR001466">
    <property type="entry name" value="Beta-lactam-related"/>
</dbReference>
<dbReference type="GO" id="GO:0016787">
    <property type="term" value="F:hydrolase activity"/>
    <property type="evidence" value="ECO:0007669"/>
    <property type="project" value="UniProtKB-KW"/>
</dbReference>
<keyword evidence="1" id="KW-0732">Signal</keyword>
<protein>
    <submittedName>
        <fullName evidence="3">Serine hydrolase domain-containing protein</fullName>
        <ecNumber evidence="3">3.1.1.103</ecNumber>
    </submittedName>
</protein>
<evidence type="ECO:0000313" key="4">
    <source>
        <dbReference type="Proteomes" id="UP001551482"/>
    </source>
</evidence>
<dbReference type="SUPFAM" id="SSF56601">
    <property type="entry name" value="beta-lactamase/transpeptidase-like"/>
    <property type="match status" value="1"/>
</dbReference>
<evidence type="ECO:0000259" key="2">
    <source>
        <dbReference type="Pfam" id="PF00144"/>
    </source>
</evidence>
<accession>A0ABV3DN19</accession>
<proteinExistence type="predicted"/>